<feature type="chain" id="PRO_5040762466" evidence="2">
    <location>
        <begin position="27"/>
        <end position="285"/>
    </location>
</feature>
<organism evidence="3 4">
    <name type="scientific">Periconia digitata</name>
    <dbReference type="NCBI Taxonomy" id="1303443"/>
    <lineage>
        <taxon>Eukaryota</taxon>
        <taxon>Fungi</taxon>
        <taxon>Dikarya</taxon>
        <taxon>Ascomycota</taxon>
        <taxon>Pezizomycotina</taxon>
        <taxon>Dothideomycetes</taxon>
        <taxon>Pleosporomycetidae</taxon>
        <taxon>Pleosporales</taxon>
        <taxon>Massarineae</taxon>
        <taxon>Periconiaceae</taxon>
        <taxon>Periconia</taxon>
    </lineage>
</organism>
<keyword evidence="4" id="KW-1185">Reference proteome</keyword>
<dbReference type="OrthoDB" id="3792543at2759"/>
<dbReference type="Proteomes" id="UP001152607">
    <property type="component" value="Unassembled WGS sequence"/>
</dbReference>
<evidence type="ECO:0000256" key="2">
    <source>
        <dbReference type="SAM" id="SignalP"/>
    </source>
</evidence>
<keyword evidence="2" id="KW-0732">Signal</keyword>
<dbReference type="AlphaFoldDB" id="A0A9W4XLY7"/>
<feature type="region of interest" description="Disordered" evidence="1">
    <location>
        <begin position="36"/>
        <end position="61"/>
    </location>
</feature>
<name>A0A9W4XLY7_9PLEO</name>
<proteinExistence type="predicted"/>
<gene>
    <name evidence="3" type="ORF">PDIGIT_LOCUS2961</name>
</gene>
<comment type="caution">
    <text evidence="3">The sequence shown here is derived from an EMBL/GenBank/DDBJ whole genome shotgun (WGS) entry which is preliminary data.</text>
</comment>
<dbReference type="EMBL" id="CAOQHR010000002">
    <property type="protein sequence ID" value="CAI6304362.1"/>
    <property type="molecule type" value="Genomic_DNA"/>
</dbReference>
<evidence type="ECO:0000256" key="1">
    <source>
        <dbReference type="SAM" id="MobiDB-lite"/>
    </source>
</evidence>
<reference evidence="3" key="1">
    <citation type="submission" date="2023-01" db="EMBL/GenBank/DDBJ databases">
        <authorList>
            <person name="Van Ghelder C."/>
            <person name="Rancurel C."/>
        </authorList>
    </citation>
    <scope>NUCLEOTIDE SEQUENCE</scope>
    <source>
        <strain evidence="3">CNCM I-4278</strain>
    </source>
</reference>
<evidence type="ECO:0000313" key="4">
    <source>
        <dbReference type="Proteomes" id="UP001152607"/>
    </source>
</evidence>
<protein>
    <submittedName>
        <fullName evidence="3">Uncharacterized protein</fullName>
    </submittedName>
</protein>
<feature type="signal peptide" evidence="2">
    <location>
        <begin position="1"/>
        <end position="26"/>
    </location>
</feature>
<evidence type="ECO:0000313" key="3">
    <source>
        <dbReference type="EMBL" id="CAI6304362.1"/>
    </source>
</evidence>
<accession>A0A9W4XLY7</accession>
<sequence length="285" mass="29865">MSFLFLFTYSMLISTLLIAAPAAGLCTTIKTTNNKNPQLTSDLSPDQGHPHPQQAPAPNPNLGLLLHPISYSAGPAVAQAPPATNPKAASGAEVEAAAQAQAAAPVQQASAAPAKAASAATVPGNPRSQQSRLQLLQAPSNSCTFRAYGIQMCDPVSASSVTYLQINQILNADGSLAVDVRRGRPRAAFNSYEKLVPGRAWHAASLTHGDTLEIKLDSADGKIGFNYGGARWTNEDGVDTGKAGWCEVEGWNDEEEWDCGNGAKGTRSSNMICGFPCGVQESMEL</sequence>